<comment type="caution">
    <text evidence="2">The sequence shown here is derived from an EMBL/GenBank/DDBJ whole genome shotgun (WGS) entry which is preliminary data.</text>
</comment>
<evidence type="ECO:0000256" key="1">
    <source>
        <dbReference type="SAM" id="MobiDB-lite"/>
    </source>
</evidence>
<evidence type="ECO:0000313" key="2">
    <source>
        <dbReference type="EMBL" id="KAF9880965.1"/>
    </source>
</evidence>
<dbReference type="AlphaFoldDB" id="A0A9P6LPJ5"/>
<accession>A0A9P6LPJ5</accession>
<sequence>MDDFAAMAQAMGIGGPGGLPMPNPIEPEEVREKATPMAEELFKDWETLQKIVERHEATIQRRWMKKSKPKRREILLAVWPGMSELHRPDLAAFRKKRTGEAARAACMWPNINLEDLSKTEPLLLMINARGRNPPDAFAIVDLDETRFGQVSRTIDMPRFLNLYSMMFLGRTTPQTYGELVSWDDEPRGSEWNIKRTTVHPGEGLWILEIQSKLYRFLVDVTENILHDIPVEELTGPDVAIQPEPPLVTGNPEDSYSASLAVTALEGPYRLPAKLDLSRLQSIVKSKLSEAEDHVWALREDPGYFSSTLKEWKQHRQEMLLDTEGKPHPIHARNPDVFWQRLIGNTIASAIFPVEIWASLQDKLSRVADLRDRKYRGKKFENDEDLPKDYMMALLQLKHHLQMFRPGPISSLKMGWVASPPMRPYWRRVPPPNATTSKIETTSLGNYSDNETVTELMWIIKSLFDDQQLFLAGLPTLLDELDRVMRKDTAASQMVSGWVAGQISDLSVLSECERQLDLFQPWAATFETEMVSFKEELERDFHETIRRLVPINDLTVSLNMARLGRPDADKFKYPVEKKRNRDNVEAMRNAEEILDVVWSNITRDLEKRDGVSSRIRNLLHRNIERTPEWVEPVKEKALPASTDASLAAPFGGPAMQDAPKEKPATQPKAKKKTKGAAQTVAETPALQNGEEPKAEKKALFKVNKRALKVFNTLFFNPSTSSSPGEIAWTEFLHAMQSIGFHMEKLYGSAWKFTPTKVDVESSIQFHEPHPSSKLPFVWARRMGRRLNREYGWDGDIFAPL</sequence>
<reference evidence="2" key="1">
    <citation type="submission" date="2020-03" db="EMBL/GenBank/DDBJ databases">
        <authorList>
            <person name="He L."/>
        </authorList>
    </citation>
    <scope>NUCLEOTIDE SEQUENCE</scope>
    <source>
        <strain evidence="2">CkLH20</strain>
    </source>
</reference>
<name>A0A9P6LPJ5_9PEZI</name>
<protein>
    <submittedName>
        <fullName evidence="2">Uncharacterized protein</fullName>
    </submittedName>
</protein>
<evidence type="ECO:0000313" key="3">
    <source>
        <dbReference type="Proteomes" id="UP000781932"/>
    </source>
</evidence>
<dbReference type="PANTHER" id="PTHR40788:SF2">
    <property type="entry name" value="CLR5 DOMAIN-CONTAINING PROTEIN"/>
    <property type="match status" value="1"/>
</dbReference>
<dbReference type="OrthoDB" id="2922289at2759"/>
<feature type="region of interest" description="Disordered" evidence="1">
    <location>
        <begin position="643"/>
        <end position="677"/>
    </location>
</feature>
<dbReference type="RefSeq" id="XP_038750426.1">
    <property type="nucleotide sequence ID" value="XM_038883834.1"/>
</dbReference>
<dbReference type="GeneID" id="62156908"/>
<proteinExistence type="predicted"/>
<reference evidence="2" key="2">
    <citation type="submission" date="2020-11" db="EMBL/GenBank/DDBJ databases">
        <title>Whole genome sequencing of Colletotrichum sp.</title>
        <authorList>
            <person name="Li H."/>
        </authorList>
    </citation>
    <scope>NUCLEOTIDE SEQUENCE</scope>
    <source>
        <strain evidence="2">CkLH20</strain>
    </source>
</reference>
<dbReference type="Proteomes" id="UP000781932">
    <property type="component" value="Unassembled WGS sequence"/>
</dbReference>
<organism evidence="2 3">
    <name type="scientific">Colletotrichum karsti</name>
    <dbReference type="NCBI Taxonomy" id="1095194"/>
    <lineage>
        <taxon>Eukaryota</taxon>
        <taxon>Fungi</taxon>
        <taxon>Dikarya</taxon>
        <taxon>Ascomycota</taxon>
        <taxon>Pezizomycotina</taxon>
        <taxon>Sordariomycetes</taxon>
        <taxon>Hypocreomycetidae</taxon>
        <taxon>Glomerellales</taxon>
        <taxon>Glomerellaceae</taxon>
        <taxon>Colletotrichum</taxon>
        <taxon>Colletotrichum boninense species complex</taxon>
    </lineage>
</organism>
<dbReference type="PANTHER" id="PTHR40788">
    <property type="entry name" value="CLR5 DOMAIN-CONTAINING PROTEIN-RELATED"/>
    <property type="match status" value="1"/>
</dbReference>
<gene>
    <name evidence="2" type="ORF">CkaCkLH20_01115</name>
</gene>
<keyword evidence="3" id="KW-1185">Reference proteome</keyword>
<dbReference type="EMBL" id="JAATWM020000003">
    <property type="protein sequence ID" value="KAF9880965.1"/>
    <property type="molecule type" value="Genomic_DNA"/>
</dbReference>